<dbReference type="Proteomes" id="UP000184386">
    <property type="component" value="Unassembled WGS sequence"/>
</dbReference>
<organism evidence="4 5">
    <name type="scientific">Anaerocolumna jejuensis DSM 15929</name>
    <dbReference type="NCBI Taxonomy" id="1121322"/>
    <lineage>
        <taxon>Bacteria</taxon>
        <taxon>Bacillati</taxon>
        <taxon>Bacillota</taxon>
        <taxon>Clostridia</taxon>
        <taxon>Lachnospirales</taxon>
        <taxon>Lachnospiraceae</taxon>
        <taxon>Anaerocolumna</taxon>
    </lineage>
</organism>
<comment type="cofactor">
    <cofactor evidence="1">
        <name>pyridoxal 5'-phosphate</name>
        <dbReference type="ChEBI" id="CHEBI:597326"/>
    </cofactor>
</comment>
<dbReference type="Gene3D" id="3.90.1150.10">
    <property type="entry name" value="Aspartate Aminotransferase, domain 1"/>
    <property type="match status" value="1"/>
</dbReference>
<keyword evidence="5" id="KW-1185">Reference proteome</keyword>
<dbReference type="EMBL" id="FRAC01000012">
    <property type="protein sequence ID" value="SHK45487.1"/>
    <property type="molecule type" value="Genomic_DNA"/>
</dbReference>
<evidence type="ECO:0000313" key="4">
    <source>
        <dbReference type="EMBL" id="SHK45487.1"/>
    </source>
</evidence>
<evidence type="ECO:0000256" key="1">
    <source>
        <dbReference type="ARBA" id="ARBA00001933"/>
    </source>
</evidence>
<dbReference type="GO" id="GO:0003824">
    <property type="term" value="F:catalytic activity"/>
    <property type="evidence" value="ECO:0007669"/>
    <property type="project" value="UniProtKB-ARBA"/>
</dbReference>
<dbReference type="CDD" id="cd00609">
    <property type="entry name" value="AAT_like"/>
    <property type="match status" value="1"/>
</dbReference>
<protein>
    <submittedName>
        <fullName evidence="4">L-threonine O-3-phosphate decarboxylase</fullName>
    </submittedName>
</protein>
<dbReference type="AlphaFoldDB" id="A0A1M6SLG2"/>
<evidence type="ECO:0000313" key="5">
    <source>
        <dbReference type="Proteomes" id="UP000184386"/>
    </source>
</evidence>
<evidence type="ECO:0000256" key="2">
    <source>
        <dbReference type="ARBA" id="ARBA00022898"/>
    </source>
</evidence>
<dbReference type="RefSeq" id="WP_073276376.1">
    <property type="nucleotide sequence ID" value="NZ_FRAC01000012.1"/>
</dbReference>
<dbReference type="GO" id="GO:0030170">
    <property type="term" value="F:pyridoxal phosphate binding"/>
    <property type="evidence" value="ECO:0007669"/>
    <property type="project" value="InterPro"/>
</dbReference>
<proteinExistence type="predicted"/>
<keyword evidence="2" id="KW-0663">Pyridoxal phosphate</keyword>
<dbReference type="STRING" id="1121322.SAMN02745136_02504"/>
<dbReference type="SUPFAM" id="SSF53383">
    <property type="entry name" value="PLP-dependent transferases"/>
    <property type="match status" value="1"/>
</dbReference>
<reference evidence="4 5" key="1">
    <citation type="submission" date="2016-11" db="EMBL/GenBank/DDBJ databases">
        <authorList>
            <person name="Jaros S."/>
            <person name="Januszkiewicz K."/>
            <person name="Wedrychowicz H."/>
        </authorList>
    </citation>
    <scope>NUCLEOTIDE SEQUENCE [LARGE SCALE GENOMIC DNA]</scope>
    <source>
        <strain evidence="4 5">DSM 15929</strain>
    </source>
</reference>
<dbReference type="Gene3D" id="3.40.640.10">
    <property type="entry name" value="Type I PLP-dependent aspartate aminotransferase-like (Major domain)"/>
    <property type="match status" value="1"/>
</dbReference>
<dbReference type="InterPro" id="IPR015424">
    <property type="entry name" value="PyrdxlP-dep_Trfase"/>
</dbReference>
<accession>A0A1M6SLG2</accession>
<feature type="domain" description="Aminotransferase class I/classII large" evidence="3">
    <location>
        <begin position="12"/>
        <end position="332"/>
    </location>
</feature>
<name>A0A1M6SLG2_9FIRM</name>
<sequence length="349" mass="39414">MRHGGDIYRNKVKMDFSVNVNPLGIPDSVKRALIEAVGECSKYPDIKAEELTKSVAGMAGVSEDSLLFGNGASELFMAIVHAVKPERIVIPVPSFYGYEWTAASTGAEVVYYEMKEEHQFSLKEGIKEFLTDETDLLFLANPNNPVGNMIEASLLEEMAEHCKEKGILIVLDECFLEFTGEEGSRSFKNKLAEYPNVIVVRAFTKIFAIPGVRLGYLLCGNQELKNDIKRQLPEWNLSVFAQAAGRAACEEGEYLKETVSLVKEEREYLAGELRQAGIRVYPSRADYLLLKTGWLLYERLLDKEILIRDCSNFRGLGKDFYRIAVKAHSENELLIKTIKEMEEAKECRK</sequence>
<dbReference type="InterPro" id="IPR004839">
    <property type="entry name" value="Aminotransferase_I/II_large"/>
</dbReference>
<dbReference type="OrthoDB" id="9813612at2"/>
<dbReference type="InterPro" id="IPR015421">
    <property type="entry name" value="PyrdxlP-dep_Trfase_major"/>
</dbReference>
<dbReference type="PANTHER" id="PTHR42885:SF1">
    <property type="entry name" value="THREONINE-PHOSPHATE DECARBOXYLASE"/>
    <property type="match status" value="1"/>
</dbReference>
<evidence type="ECO:0000259" key="3">
    <source>
        <dbReference type="Pfam" id="PF00155"/>
    </source>
</evidence>
<dbReference type="Pfam" id="PF00155">
    <property type="entry name" value="Aminotran_1_2"/>
    <property type="match status" value="1"/>
</dbReference>
<gene>
    <name evidence="4" type="ORF">SAMN02745136_02504</name>
</gene>
<dbReference type="PANTHER" id="PTHR42885">
    <property type="entry name" value="HISTIDINOL-PHOSPHATE AMINOTRANSFERASE-RELATED"/>
    <property type="match status" value="1"/>
</dbReference>
<dbReference type="InterPro" id="IPR015422">
    <property type="entry name" value="PyrdxlP-dep_Trfase_small"/>
</dbReference>